<proteinExistence type="predicted"/>
<dbReference type="KEGG" id="cel:CELE_F11D11.12"/>
<gene>
    <name evidence="1" type="ORF">CELE_F11D11.12</name>
    <name evidence="1 3" type="ORF">F11D11.12</name>
</gene>
<dbReference type="Bgee" id="WBGene00045362">
    <property type="expression patterns" value="Expressed in embryo"/>
</dbReference>
<dbReference type="InParanoid" id="A4UVL4"/>
<dbReference type="WormBase" id="F11D11.12">
    <property type="protein sequence ID" value="CE40840"/>
    <property type="gene ID" value="WBGene00045362"/>
</dbReference>
<dbReference type="PaxDb" id="6239-F11D11.12"/>
<dbReference type="GeneID" id="6418721"/>
<evidence type="ECO:0000313" key="3">
    <source>
        <dbReference type="WormBase" id="F11D11.12"/>
    </source>
</evidence>
<organism evidence="1 2">
    <name type="scientific">Caenorhabditis elegans</name>
    <dbReference type="NCBI Taxonomy" id="6239"/>
    <lineage>
        <taxon>Eukaryota</taxon>
        <taxon>Metazoa</taxon>
        <taxon>Ecdysozoa</taxon>
        <taxon>Nematoda</taxon>
        <taxon>Chromadorea</taxon>
        <taxon>Rhabditida</taxon>
        <taxon>Rhabditina</taxon>
        <taxon>Rhabditomorpha</taxon>
        <taxon>Rhabditoidea</taxon>
        <taxon>Rhabditidae</taxon>
        <taxon>Peloderinae</taxon>
        <taxon>Caenorhabditis</taxon>
    </lineage>
</organism>
<protein>
    <submittedName>
        <fullName evidence="1">Glycosyltransferase</fullName>
    </submittedName>
</protein>
<dbReference type="HOGENOM" id="CLU_2869712_0_0_1"/>
<accession>A4UVL4</accession>
<reference evidence="1 2" key="1">
    <citation type="journal article" date="1998" name="Science">
        <title>Genome sequence of the nematode C. elegans: a platform for investigating biology.</title>
        <authorList>
            <consortium name="The C. elegans sequencing consortium"/>
            <person name="Sulson J.E."/>
            <person name="Waterston R."/>
        </authorList>
    </citation>
    <scope>NUCLEOTIDE SEQUENCE [LARGE SCALE GENOMIC DNA]</scope>
    <source>
        <strain evidence="1 2">Bristol N2</strain>
    </source>
</reference>
<evidence type="ECO:0000313" key="1">
    <source>
        <dbReference type="EMBL" id="CAM84817.1"/>
    </source>
</evidence>
<dbReference type="AGR" id="WB:WBGene00045362"/>
<sequence length="64" mass="6961">MGLNMMVIRTHQSTAAELRGVQDALRSGNKRVLSFGNEPPFIKEAGGSCYEVIFFGRAPSTSTK</sequence>
<dbReference type="UCSC" id="F11D11.12">
    <property type="organism name" value="c. elegans"/>
</dbReference>
<dbReference type="Proteomes" id="UP000001940">
    <property type="component" value="Chromosome V"/>
</dbReference>
<dbReference type="CTD" id="6418721"/>
<keyword evidence="2" id="KW-1185">Reference proteome</keyword>
<dbReference type="RefSeq" id="NP_001122910.1">
    <property type="nucleotide sequence ID" value="NM_001129438.2"/>
</dbReference>
<name>A4UVL4_CAEEL</name>
<dbReference type="EMBL" id="BX284605">
    <property type="protein sequence ID" value="CAM84817.1"/>
    <property type="molecule type" value="Genomic_DNA"/>
</dbReference>
<dbReference type="SMR" id="A4UVL4"/>
<dbReference type="AlphaFoldDB" id="A4UVL4"/>
<evidence type="ECO:0000313" key="2">
    <source>
        <dbReference type="Proteomes" id="UP000001940"/>
    </source>
</evidence>